<dbReference type="InterPro" id="IPR053781">
    <property type="entry name" value="F-box_AtFBL13-like"/>
</dbReference>
<dbReference type="Gene3D" id="1.20.1280.50">
    <property type="match status" value="1"/>
</dbReference>
<feature type="non-terminal residue" evidence="2">
    <location>
        <position position="1"/>
    </location>
</feature>
<dbReference type="SUPFAM" id="SSF81383">
    <property type="entry name" value="F-box domain"/>
    <property type="match status" value="1"/>
</dbReference>
<sequence>MAEDSSKRAMDTIDRLSALPDAVLHSIMSFLTSRQAVQTSMLSPRWRHLWRSAPCLDIDHLEFVVPGSALYDRQAEDTAWAKLEDVTSRPKA</sequence>
<evidence type="ECO:0000313" key="3">
    <source>
        <dbReference type="Proteomes" id="UP000324897"/>
    </source>
</evidence>
<dbReference type="PANTHER" id="PTHR34223:SF65">
    <property type="entry name" value="OS04G0440300 PROTEIN"/>
    <property type="match status" value="1"/>
</dbReference>
<name>A0A5J9TSP5_9POAL</name>
<dbReference type="PROSITE" id="PS50181">
    <property type="entry name" value="FBOX"/>
    <property type="match status" value="1"/>
</dbReference>
<feature type="domain" description="F-box" evidence="1">
    <location>
        <begin position="13"/>
        <end position="49"/>
    </location>
</feature>
<comment type="caution">
    <text evidence="2">The sequence shown here is derived from an EMBL/GenBank/DDBJ whole genome shotgun (WGS) entry which is preliminary data.</text>
</comment>
<dbReference type="InterPro" id="IPR001810">
    <property type="entry name" value="F-box_dom"/>
</dbReference>
<dbReference type="EMBL" id="RWGY01000031">
    <property type="protein sequence ID" value="TVU14382.1"/>
    <property type="molecule type" value="Genomic_DNA"/>
</dbReference>
<accession>A0A5J9TSP5</accession>
<proteinExistence type="predicted"/>
<dbReference type="OrthoDB" id="677997at2759"/>
<dbReference type="Proteomes" id="UP000324897">
    <property type="component" value="Unassembled WGS sequence"/>
</dbReference>
<dbReference type="InterPro" id="IPR053197">
    <property type="entry name" value="F-box_SCFL_complex_component"/>
</dbReference>
<gene>
    <name evidence="2" type="ORF">EJB05_37846</name>
</gene>
<dbReference type="CDD" id="cd22160">
    <property type="entry name" value="F-box_AtFBL13-like"/>
    <property type="match status" value="1"/>
</dbReference>
<reference evidence="2 3" key="1">
    <citation type="journal article" date="2019" name="Sci. Rep.">
        <title>A high-quality genome of Eragrostis curvula grass provides insights into Poaceae evolution and supports new strategies to enhance forage quality.</title>
        <authorList>
            <person name="Carballo J."/>
            <person name="Santos B.A.C.M."/>
            <person name="Zappacosta D."/>
            <person name="Garbus I."/>
            <person name="Selva J.P."/>
            <person name="Gallo C.A."/>
            <person name="Diaz A."/>
            <person name="Albertini E."/>
            <person name="Caccamo M."/>
            <person name="Echenique V."/>
        </authorList>
    </citation>
    <scope>NUCLEOTIDE SEQUENCE [LARGE SCALE GENOMIC DNA]</scope>
    <source>
        <strain evidence="3">cv. Victoria</strain>
        <tissue evidence="2">Leaf</tissue>
    </source>
</reference>
<protein>
    <recommendedName>
        <fullName evidence="1">F-box domain-containing protein</fullName>
    </recommendedName>
</protein>
<dbReference type="InterPro" id="IPR036047">
    <property type="entry name" value="F-box-like_dom_sf"/>
</dbReference>
<evidence type="ECO:0000313" key="2">
    <source>
        <dbReference type="EMBL" id="TVU14382.1"/>
    </source>
</evidence>
<organism evidence="2 3">
    <name type="scientific">Eragrostis curvula</name>
    <name type="common">weeping love grass</name>
    <dbReference type="NCBI Taxonomy" id="38414"/>
    <lineage>
        <taxon>Eukaryota</taxon>
        <taxon>Viridiplantae</taxon>
        <taxon>Streptophyta</taxon>
        <taxon>Embryophyta</taxon>
        <taxon>Tracheophyta</taxon>
        <taxon>Spermatophyta</taxon>
        <taxon>Magnoliopsida</taxon>
        <taxon>Liliopsida</taxon>
        <taxon>Poales</taxon>
        <taxon>Poaceae</taxon>
        <taxon>PACMAD clade</taxon>
        <taxon>Chloridoideae</taxon>
        <taxon>Eragrostideae</taxon>
        <taxon>Eragrostidinae</taxon>
        <taxon>Eragrostis</taxon>
    </lineage>
</organism>
<keyword evidence="3" id="KW-1185">Reference proteome</keyword>
<dbReference type="Gramene" id="TVU14382">
    <property type="protein sequence ID" value="TVU14382"/>
    <property type="gene ID" value="EJB05_37846"/>
</dbReference>
<dbReference type="AlphaFoldDB" id="A0A5J9TSP5"/>
<dbReference type="Pfam" id="PF00646">
    <property type="entry name" value="F-box"/>
    <property type="match status" value="1"/>
</dbReference>
<dbReference type="PANTHER" id="PTHR34223">
    <property type="entry name" value="OS11G0201299 PROTEIN"/>
    <property type="match status" value="1"/>
</dbReference>
<evidence type="ECO:0000259" key="1">
    <source>
        <dbReference type="PROSITE" id="PS50181"/>
    </source>
</evidence>